<dbReference type="AlphaFoldDB" id="A0A067LPK5"/>
<dbReference type="Proteomes" id="UP000027138">
    <property type="component" value="Unassembled WGS sequence"/>
</dbReference>
<sequence>MGSRVKDQMTSHHSRYLAASSFALQSATVLAAITSPMWSVVILPRGDGEGGGREDAGVGDVDGEGGYGGGGACEEAVMSVSMEALAMAGVDYHQWGKQVQQWEQDDEFESPPPHLLAEEEEICGDLQVEMKQIKQKFE</sequence>
<evidence type="ECO:0000313" key="2">
    <source>
        <dbReference type="Proteomes" id="UP000027138"/>
    </source>
</evidence>
<dbReference type="OrthoDB" id="1719622at2759"/>
<organism evidence="1 2">
    <name type="scientific">Jatropha curcas</name>
    <name type="common">Barbados nut</name>
    <dbReference type="NCBI Taxonomy" id="180498"/>
    <lineage>
        <taxon>Eukaryota</taxon>
        <taxon>Viridiplantae</taxon>
        <taxon>Streptophyta</taxon>
        <taxon>Embryophyta</taxon>
        <taxon>Tracheophyta</taxon>
        <taxon>Spermatophyta</taxon>
        <taxon>Magnoliopsida</taxon>
        <taxon>eudicotyledons</taxon>
        <taxon>Gunneridae</taxon>
        <taxon>Pentapetalae</taxon>
        <taxon>rosids</taxon>
        <taxon>fabids</taxon>
        <taxon>Malpighiales</taxon>
        <taxon>Euphorbiaceae</taxon>
        <taxon>Crotonoideae</taxon>
        <taxon>Jatropheae</taxon>
        <taxon>Jatropha</taxon>
    </lineage>
</organism>
<keyword evidence="2" id="KW-1185">Reference proteome</keyword>
<reference evidence="1 2" key="1">
    <citation type="journal article" date="2014" name="PLoS ONE">
        <title>Global Analysis of Gene Expression Profiles in Physic Nut (Jatropha curcas L.) Seedlings Exposed to Salt Stress.</title>
        <authorList>
            <person name="Zhang L."/>
            <person name="Zhang C."/>
            <person name="Wu P."/>
            <person name="Chen Y."/>
            <person name="Li M."/>
            <person name="Jiang H."/>
            <person name="Wu G."/>
        </authorList>
    </citation>
    <scope>NUCLEOTIDE SEQUENCE [LARGE SCALE GENOMIC DNA]</scope>
    <source>
        <strain evidence="2">cv. GZQX0401</strain>
        <tissue evidence="1">Young leaves</tissue>
    </source>
</reference>
<protein>
    <submittedName>
        <fullName evidence="1">Uncharacterized protein</fullName>
    </submittedName>
</protein>
<accession>A0A067LPK5</accession>
<proteinExistence type="predicted"/>
<dbReference type="EMBL" id="KK914206">
    <property type="protein sequence ID" value="KDP46815.1"/>
    <property type="molecule type" value="Genomic_DNA"/>
</dbReference>
<name>A0A067LPK5_JATCU</name>
<gene>
    <name evidence="1" type="ORF">JCGZ_24024</name>
</gene>
<evidence type="ECO:0000313" key="1">
    <source>
        <dbReference type="EMBL" id="KDP46815.1"/>
    </source>
</evidence>